<feature type="compositionally biased region" description="Polar residues" evidence="1">
    <location>
        <begin position="105"/>
        <end position="119"/>
    </location>
</feature>
<proteinExistence type="predicted"/>
<reference evidence="2" key="1">
    <citation type="submission" date="2021-01" db="EMBL/GenBank/DDBJ databases">
        <authorList>
            <person name="Zahm M."/>
            <person name="Roques C."/>
            <person name="Cabau C."/>
            <person name="Klopp C."/>
            <person name="Donnadieu C."/>
            <person name="Jouanno E."/>
            <person name="Lampietro C."/>
            <person name="Louis A."/>
            <person name="Herpin A."/>
            <person name="Echchiki A."/>
            <person name="Berthelot C."/>
            <person name="Parey E."/>
            <person name="Roest-Crollius H."/>
            <person name="Braasch I."/>
            <person name="Postlethwait J."/>
            <person name="Bobe J."/>
            <person name="Montfort J."/>
            <person name="Bouchez O."/>
            <person name="Begum T."/>
            <person name="Mejri S."/>
            <person name="Adams A."/>
            <person name="Chen W.-J."/>
            <person name="Guiguen Y."/>
        </authorList>
    </citation>
    <scope>NUCLEOTIDE SEQUENCE</scope>
    <source>
        <strain evidence="2">YG-15Mar2019-1</strain>
        <tissue evidence="2">Brain</tissue>
    </source>
</reference>
<dbReference type="EMBL" id="JAFDVH010000004">
    <property type="protein sequence ID" value="KAG7480829.1"/>
    <property type="molecule type" value="Genomic_DNA"/>
</dbReference>
<feature type="region of interest" description="Disordered" evidence="1">
    <location>
        <begin position="105"/>
        <end position="128"/>
    </location>
</feature>
<gene>
    <name evidence="2" type="ORF">MATL_G00060580</name>
</gene>
<dbReference type="SUPFAM" id="SSF46934">
    <property type="entry name" value="UBA-like"/>
    <property type="match status" value="1"/>
</dbReference>
<evidence type="ECO:0008006" key="4">
    <source>
        <dbReference type="Google" id="ProtNLM"/>
    </source>
</evidence>
<name>A0A9D3Q7U3_MEGAT</name>
<organism evidence="2 3">
    <name type="scientific">Megalops atlanticus</name>
    <name type="common">Tarpon</name>
    <name type="synonym">Clupea gigantea</name>
    <dbReference type="NCBI Taxonomy" id="7932"/>
    <lineage>
        <taxon>Eukaryota</taxon>
        <taxon>Metazoa</taxon>
        <taxon>Chordata</taxon>
        <taxon>Craniata</taxon>
        <taxon>Vertebrata</taxon>
        <taxon>Euteleostomi</taxon>
        <taxon>Actinopterygii</taxon>
        <taxon>Neopterygii</taxon>
        <taxon>Teleostei</taxon>
        <taxon>Elopiformes</taxon>
        <taxon>Megalopidae</taxon>
        <taxon>Megalops</taxon>
    </lineage>
</organism>
<comment type="caution">
    <text evidence="2">The sequence shown here is derived from an EMBL/GenBank/DDBJ whole genome shotgun (WGS) entry which is preliminary data.</text>
</comment>
<evidence type="ECO:0000313" key="3">
    <source>
        <dbReference type="Proteomes" id="UP001046870"/>
    </source>
</evidence>
<dbReference type="InterPro" id="IPR009060">
    <property type="entry name" value="UBA-like_sf"/>
</dbReference>
<dbReference type="AlphaFoldDB" id="A0A9D3Q7U3"/>
<dbReference type="Gene3D" id="1.10.8.10">
    <property type="entry name" value="DNA helicase RuvA subunit, C-terminal domain"/>
    <property type="match status" value="1"/>
</dbReference>
<dbReference type="OrthoDB" id="9908508at2759"/>
<dbReference type="Proteomes" id="UP001046870">
    <property type="component" value="Chromosome 4"/>
</dbReference>
<dbReference type="CDD" id="cd14289">
    <property type="entry name" value="UBA_RHBD3"/>
    <property type="match status" value="1"/>
</dbReference>
<evidence type="ECO:0000256" key="1">
    <source>
        <dbReference type="SAM" id="MobiDB-lite"/>
    </source>
</evidence>
<protein>
    <recommendedName>
        <fullName evidence="4">Rhomboid domain containing 3</fullName>
    </recommendedName>
</protein>
<sequence length="246" mass="26696">MECSQDFKFTAWHSTPLVMRSCNPLFIAPPCCCGLDCARSNTWGHTSILLHVCAICVGHCYSPAMIRRLQQAEKLTVWGALPTWAFIPSSSRDWLPTSITTQRPRVFPDTSSSGRTVSSHRPPWEDSHPVPLQPWSPPVHDWLGEGAVSASEVQLLDEELLRAGILASLQDVSEGPGDKVEVPKSSVSSLRLQQLEKMGFPTEKAVVALAATGKLDGAISLLIDDRVGEEAVVTSKGKGPSQPQCT</sequence>
<accession>A0A9D3Q7U3</accession>
<keyword evidence="3" id="KW-1185">Reference proteome</keyword>
<evidence type="ECO:0000313" key="2">
    <source>
        <dbReference type="EMBL" id="KAG7480829.1"/>
    </source>
</evidence>